<dbReference type="SUPFAM" id="SSF56059">
    <property type="entry name" value="Glutathione synthetase ATP-binding domain-like"/>
    <property type="match status" value="1"/>
</dbReference>
<dbReference type="GO" id="GO:0042709">
    <property type="term" value="C:succinate-CoA ligase complex"/>
    <property type="evidence" value="ECO:0007669"/>
    <property type="project" value="TreeGrafter"/>
</dbReference>
<evidence type="ECO:0000256" key="4">
    <source>
        <dbReference type="ARBA" id="ARBA00022723"/>
    </source>
</evidence>
<feature type="binding site" evidence="8">
    <location>
        <begin position="318"/>
        <end position="320"/>
    </location>
    <ligand>
        <name>substrate</name>
        <note>ligand shared with subunit alpha</note>
    </ligand>
</feature>
<dbReference type="InterPro" id="IPR005809">
    <property type="entry name" value="Succ_CoA_ligase-like_bsu"/>
</dbReference>
<dbReference type="Pfam" id="PF08442">
    <property type="entry name" value="ATP-grasp_2"/>
    <property type="match status" value="1"/>
</dbReference>
<dbReference type="RefSeq" id="WP_064439568.1">
    <property type="nucleotide sequence ID" value="NZ_BDDI01000005.1"/>
</dbReference>
<comment type="pathway">
    <text evidence="8">Carbohydrate metabolism; tricarboxylic acid cycle; succinate from succinyl-CoA (ligase route): step 1/1.</text>
</comment>
<comment type="similarity">
    <text evidence="1 8">Belongs to the succinate/malate CoA ligase beta subunit family.</text>
</comment>
<evidence type="ECO:0000256" key="8">
    <source>
        <dbReference type="HAMAP-Rule" id="MF_00558"/>
    </source>
</evidence>
<dbReference type="HAMAP" id="MF_00558">
    <property type="entry name" value="Succ_CoA_beta"/>
    <property type="match status" value="1"/>
</dbReference>
<dbReference type="FunFam" id="3.30.470.20:FF:000002">
    <property type="entry name" value="Succinate--CoA ligase [ADP-forming] subunit beta"/>
    <property type="match status" value="1"/>
</dbReference>
<dbReference type="PIRSF" id="PIRSF001554">
    <property type="entry name" value="SucCS_beta"/>
    <property type="match status" value="1"/>
</dbReference>
<dbReference type="InterPro" id="IPR016102">
    <property type="entry name" value="Succinyl-CoA_synth-like"/>
</dbReference>
<dbReference type="PANTHER" id="PTHR11815:SF10">
    <property type="entry name" value="SUCCINATE--COA LIGASE [GDP-FORMING] SUBUNIT BETA, MITOCHONDRIAL"/>
    <property type="match status" value="1"/>
</dbReference>
<dbReference type="AlphaFoldDB" id="A0A839RHJ6"/>
<accession>A0A839RHJ6</accession>
<comment type="caution">
    <text evidence="10">The sequence shown here is derived from an EMBL/GenBank/DDBJ whole genome shotgun (WGS) entry which is preliminary data.</text>
</comment>
<dbReference type="InterPro" id="IPR005811">
    <property type="entry name" value="SUCC_ACL_C"/>
</dbReference>
<dbReference type="NCBIfam" id="NF001913">
    <property type="entry name" value="PRK00696.1"/>
    <property type="match status" value="1"/>
</dbReference>
<feature type="binding site" evidence="8">
    <location>
        <position position="94"/>
    </location>
    <ligand>
        <name>ATP</name>
        <dbReference type="ChEBI" id="CHEBI:30616"/>
    </ligand>
</feature>
<name>A0A839RHJ6_9ACTN</name>
<evidence type="ECO:0000256" key="2">
    <source>
        <dbReference type="ARBA" id="ARBA00022532"/>
    </source>
</evidence>
<evidence type="ECO:0000256" key="6">
    <source>
        <dbReference type="ARBA" id="ARBA00022840"/>
    </source>
</evidence>
<dbReference type="GO" id="GO:0006104">
    <property type="term" value="P:succinyl-CoA metabolic process"/>
    <property type="evidence" value="ECO:0007669"/>
    <property type="project" value="TreeGrafter"/>
</dbReference>
<comment type="subunit">
    <text evidence="8">Heterotetramer of two alpha and two beta subunits.</text>
</comment>
<evidence type="ECO:0000256" key="1">
    <source>
        <dbReference type="ARBA" id="ARBA00009182"/>
    </source>
</evidence>
<protein>
    <recommendedName>
        <fullName evidence="8">Succinate--CoA ligase [ADP-forming] subunit beta</fullName>
        <ecNumber evidence="8">6.2.1.5</ecNumber>
    </recommendedName>
    <alternativeName>
        <fullName evidence="8">Succinyl-CoA synthetase subunit beta</fullName>
        <shortName evidence="8">SCS-beta</shortName>
    </alternativeName>
</protein>
<dbReference type="PANTHER" id="PTHR11815">
    <property type="entry name" value="SUCCINYL-COA SYNTHETASE BETA CHAIN"/>
    <property type="match status" value="1"/>
</dbReference>
<evidence type="ECO:0000313" key="10">
    <source>
        <dbReference type="EMBL" id="MBB3035857.1"/>
    </source>
</evidence>
<proteinExistence type="inferred from homology"/>
<dbReference type="GO" id="GO:0006099">
    <property type="term" value="P:tricarboxylic acid cycle"/>
    <property type="evidence" value="ECO:0007669"/>
    <property type="project" value="UniProtKB-UniRule"/>
</dbReference>
<evidence type="ECO:0000259" key="9">
    <source>
        <dbReference type="PROSITE" id="PS50975"/>
    </source>
</evidence>
<dbReference type="EC" id="6.2.1.5" evidence="8"/>
<dbReference type="Proteomes" id="UP000567922">
    <property type="component" value="Unassembled WGS sequence"/>
</dbReference>
<keyword evidence="3 8" id="KW-0436">Ligase</keyword>
<dbReference type="InterPro" id="IPR011761">
    <property type="entry name" value="ATP-grasp"/>
</dbReference>
<feature type="binding site" evidence="8">
    <location>
        <position position="205"/>
    </location>
    <ligand>
        <name>Mg(2+)</name>
        <dbReference type="ChEBI" id="CHEBI:18420"/>
    </ligand>
</feature>
<dbReference type="GO" id="GO:0005829">
    <property type="term" value="C:cytosol"/>
    <property type="evidence" value="ECO:0007669"/>
    <property type="project" value="TreeGrafter"/>
</dbReference>
<dbReference type="Pfam" id="PF00549">
    <property type="entry name" value="Ligase_CoA"/>
    <property type="match status" value="1"/>
</dbReference>
<dbReference type="PROSITE" id="PS50975">
    <property type="entry name" value="ATP_GRASP"/>
    <property type="match status" value="1"/>
</dbReference>
<dbReference type="InterPro" id="IPR013650">
    <property type="entry name" value="ATP-grasp_succ-CoA_synth-type"/>
</dbReference>
<gene>
    <name evidence="8" type="primary">sucC</name>
    <name evidence="10" type="ORF">FHU29_000291</name>
</gene>
<keyword evidence="2 8" id="KW-0816">Tricarboxylic acid cycle</keyword>
<keyword evidence="4 8" id="KW-0479">Metal-binding</keyword>
<dbReference type="FunFam" id="3.30.1490.20:FF:000014">
    <property type="entry name" value="Succinate--CoA ligase [ADP-forming] subunit beta"/>
    <property type="match status" value="1"/>
</dbReference>
<dbReference type="InterPro" id="IPR013815">
    <property type="entry name" value="ATP_grasp_subdomain_1"/>
</dbReference>
<keyword evidence="7 8" id="KW-0460">Magnesium</keyword>
<feature type="binding site" evidence="8">
    <location>
        <position position="256"/>
    </location>
    <ligand>
        <name>substrate</name>
        <note>ligand shared with subunit alpha</note>
    </ligand>
</feature>
<comment type="function">
    <text evidence="8">Succinyl-CoA synthetase functions in the citric acid cycle (TCA), coupling the hydrolysis of succinyl-CoA to the synthesis of either ATP or GTP and thus represents the only step of substrate-level phosphorylation in the TCA. The beta subunit provides nucleotide specificity of the enzyme and binds the substrate succinate, while the binding sites for coenzyme A and phosphate are found in the alpha subunit.</text>
</comment>
<keyword evidence="6 8" id="KW-0067">ATP-binding</keyword>
<feature type="binding site" evidence="8">
    <location>
        <begin position="52"/>
        <end position="54"/>
    </location>
    <ligand>
        <name>ATP</name>
        <dbReference type="ChEBI" id="CHEBI:30616"/>
    </ligand>
</feature>
<dbReference type="Gene3D" id="3.30.470.20">
    <property type="entry name" value="ATP-grasp fold, B domain"/>
    <property type="match status" value="1"/>
</dbReference>
<dbReference type="SUPFAM" id="SSF52210">
    <property type="entry name" value="Succinyl-CoA synthetase domains"/>
    <property type="match status" value="1"/>
</dbReference>
<dbReference type="NCBIfam" id="TIGR01016">
    <property type="entry name" value="sucCoAbeta"/>
    <property type="match status" value="1"/>
</dbReference>
<feature type="binding site" evidence="8">
    <location>
        <position position="191"/>
    </location>
    <ligand>
        <name>Mg(2+)</name>
        <dbReference type="ChEBI" id="CHEBI:18420"/>
    </ligand>
</feature>
<sequence>MDLFEYQAKELFAKHGVPTTPGRVADTADEAEQVAAEIGKPVVVKAQVKTGGRGKAGGVKLASDPADAKAKAEGILGLDIKGHVVKRLLVAEASDIKEEYYISFLLDRANRTFLAMCSKEGGVEIEQVAAETPDALARVAVDPNDGVDLAFARKIAEDGKLPAEVLDAAAETIAKLWEVFVKEDALLVEVNPLVRTPDDQILALDGKVTLDGNADFRQPEHEEFVDAEAADPLEAKAKAKGLNYVKLDGEVGIIGNGAGLVMSTLDVVAYAGEEFGGVKPANFLDIGGGASAEVMANGLDVILNDPSVKSVFVNVFGGITACDAVANGIVNALEILGDDANKPLVVRLDGNNVVEGRRILDEAAHPLVQQVDTMDGAAARAAELAAAAK</sequence>
<dbReference type="OrthoDB" id="9802602at2"/>
<dbReference type="EMBL" id="JACHWS010000001">
    <property type="protein sequence ID" value="MBB3035857.1"/>
    <property type="molecule type" value="Genomic_DNA"/>
</dbReference>
<evidence type="ECO:0000313" key="11">
    <source>
        <dbReference type="Proteomes" id="UP000567922"/>
    </source>
</evidence>
<evidence type="ECO:0000256" key="7">
    <source>
        <dbReference type="ARBA" id="ARBA00022842"/>
    </source>
</evidence>
<evidence type="ECO:0000256" key="5">
    <source>
        <dbReference type="ARBA" id="ARBA00022741"/>
    </source>
</evidence>
<feature type="domain" description="ATP-grasp" evidence="9">
    <location>
        <begin position="9"/>
        <end position="225"/>
    </location>
</feature>
<feature type="binding site" evidence="8">
    <location>
        <position position="45"/>
    </location>
    <ligand>
        <name>ATP</name>
        <dbReference type="ChEBI" id="CHEBI:30616"/>
    </ligand>
</feature>
<dbReference type="GO" id="GO:0005524">
    <property type="term" value="F:ATP binding"/>
    <property type="evidence" value="ECO:0007669"/>
    <property type="project" value="UniProtKB-UniRule"/>
</dbReference>
<dbReference type="Gene3D" id="3.30.1490.20">
    <property type="entry name" value="ATP-grasp fold, A domain"/>
    <property type="match status" value="1"/>
</dbReference>
<comment type="caution">
    <text evidence="8">Lacks conserved residue(s) required for the propagation of feature annotation.</text>
</comment>
<dbReference type="UniPathway" id="UPA00223">
    <property type="reaction ID" value="UER00999"/>
</dbReference>
<dbReference type="PROSITE" id="PS01217">
    <property type="entry name" value="SUCCINYL_COA_LIG_3"/>
    <property type="match status" value="1"/>
</dbReference>
<keyword evidence="5 8" id="KW-0547">Nucleotide-binding</keyword>
<dbReference type="InterPro" id="IPR017866">
    <property type="entry name" value="Succ-CoA_synthase_bsu_CS"/>
</dbReference>
<keyword evidence="11" id="KW-1185">Reference proteome</keyword>
<reference evidence="10 11" key="1">
    <citation type="submission" date="2020-08" db="EMBL/GenBank/DDBJ databases">
        <title>Sequencing the genomes of 1000 actinobacteria strains.</title>
        <authorList>
            <person name="Klenk H.-P."/>
        </authorList>
    </citation>
    <scope>NUCLEOTIDE SEQUENCE [LARGE SCALE GENOMIC DNA]</scope>
    <source>
        <strain evidence="10 11">DSM 45258</strain>
    </source>
</reference>
<evidence type="ECO:0000256" key="3">
    <source>
        <dbReference type="ARBA" id="ARBA00022598"/>
    </source>
</evidence>
<comment type="catalytic activity">
    <reaction evidence="8">
        <text>succinate + ATP + CoA = succinyl-CoA + ADP + phosphate</text>
        <dbReference type="Rhea" id="RHEA:17661"/>
        <dbReference type="ChEBI" id="CHEBI:30031"/>
        <dbReference type="ChEBI" id="CHEBI:30616"/>
        <dbReference type="ChEBI" id="CHEBI:43474"/>
        <dbReference type="ChEBI" id="CHEBI:57287"/>
        <dbReference type="ChEBI" id="CHEBI:57292"/>
        <dbReference type="ChEBI" id="CHEBI:456216"/>
        <dbReference type="EC" id="6.2.1.5"/>
    </reaction>
</comment>
<comment type="cofactor">
    <cofactor evidence="8">
        <name>Mg(2+)</name>
        <dbReference type="ChEBI" id="CHEBI:18420"/>
    </cofactor>
    <text evidence="8">Binds 1 Mg(2+) ion per subunit.</text>
</comment>
<feature type="binding site" evidence="8">
    <location>
        <position position="99"/>
    </location>
    <ligand>
        <name>ATP</name>
        <dbReference type="ChEBI" id="CHEBI:30616"/>
    </ligand>
</feature>
<dbReference type="Gene3D" id="3.40.50.261">
    <property type="entry name" value="Succinyl-CoA synthetase domains"/>
    <property type="match status" value="1"/>
</dbReference>
<dbReference type="FunFam" id="3.40.50.261:FF:000007">
    <property type="entry name" value="Succinate--CoA ligase [ADP-forming] subunit beta"/>
    <property type="match status" value="1"/>
</dbReference>
<organism evidence="10 11">
    <name type="scientific">Hoyosella altamirensis</name>
    <dbReference type="NCBI Taxonomy" id="616997"/>
    <lineage>
        <taxon>Bacteria</taxon>
        <taxon>Bacillati</taxon>
        <taxon>Actinomycetota</taxon>
        <taxon>Actinomycetes</taxon>
        <taxon>Mycobacteriales</taxon>
        <taxon>Hoyosellaceae</taxon>
        <taxon>Hoyosella</taxon>
    </lineage>
</organism>
<dbReference type="GO" id="GO:0004775">
    <property type="term" value="F:succinate-CoA ligase (ADP-forming) activity"/>
    <property type="evidence" value="ECO:0007669"/>
    <property type="project" value="UniProtKB-UniRule"/>
</dbReference>
<comment type="catalytic activity">
    <reaction evidence="8">
        <text>GTP + succinate + CoA = succinyl-CoA + GDP + phosphate</text>
        <dbReference type="Rhea" id="RHEA:22120"/>
        <dbReference type="ChEBI" id="CHEBI:30031"/>
        <dbReference type="ChEBI" id="CHEBI:37565"/>
        <dbReference type="ChEBI" id="CHEBI:43474"/>
        <dbReference type="ChEBI" id="CHEBI:57287"/>
        <dbReference type="ChEBI" id="CHEBI:57292"/>
        <dbReference type="ChEBI" id="CHEBI:58189"/>
    </reaction>
</comment>
<dbReference type="GO" id="GO:0000287">
    <property type="term" value="F:magnesium ion binding"/>
    <property type="evidence" value="ECO:0007669"/>
    <property type="project" value="UniProtKB-UniRule"/>
</dbReference>